<protein>
    <submittedName>
        <fullName evidence="1">Uncharacterized protein</fullName>
    </submittedName>
</protein>
<reference evidence="1 2" key="1">
    <citation type="journal article" date="2019" name="Genome Biol. Evol.">
        <title>Insights into the evolution of the New World diploid cottons (Gossypium, subgenus Houzingenia) based on genome sequencing.</title>
        <authorList>
            <person name="Grover C.E."/>
            <person name="Arick M.A. 2nd"/>
            <person name="Thrash A."/>
            <person name="Conover J.L."/>
            <person name="Sanders W.S."/>
            <person name="Peterson D.G."/>
            <person name="Frelichowski J.E."/>
            <person name="Scheffler J.A."/>
            <person name="Scheffler B.E."/>
            <person name="Wendel J.F."/>
        </authorList>
    </citation>
    <scope>NUCLEOTIDE SEQUENCE [LARGE SCALE GENOMIC DNA]</scope>
    <source>
        <strain evidence="1">27</strain>
        <tissue evidence="1">Leaf</tissue>
    </source>
</reference>
<organism evidence="1 2">
    <name type="scientific">Gossypium davidsonii</name>
    <name type="common">Davidson's cotton</name>
    <name type="synonym">Gossypium klotzschianum subsp. davidsonii</name>
    <dbReference type="NCBI Taxonomy" id="34287"/>
    <lineage>
        <taxon>Eukaryota</taxon>
        <taxon>Viridiplantae</taxon>
        <taxon>Streptophyta</taxon>
        <taxon>Embryophyta</taxon>
        <taxon>Tracheophyta</taxon>
        <taxon>Spermatophyta</taxon>
        <taxon>Magnoliopsida</taxon>
        <taxon>eudicotyledons</taxon>
        <taxon>Gunneridae</taxon>
        <taxon>Pentapetalae</taxon>
        <taxon>rosids</taxon>
        <taxon>malvids</taxon>
        <taxon>Malvales</taxon>
        <taxon>Malvaceae</taxon>
        <taxon>Malvoideae</taxon>
        <taxon>Gossypium</taxon>
    </lineage>
</organism>
<sequence>MYNFLIEHHNNDDILRCHQLVYYQNEWLLALEYFVKVVTYFNKKEM</sequence>
<proteinExistence type="predicted"/>
<gene>
    <name evidence="1" type="ORF">Godav_025019</name>
</gene>
<comment type="caution">
    <text evidence="1">The sequence shown here is derived from an EMBL/GenBank/DDBJ whole genome shotgun (WGS) entry which is preliminary data.</text>
</comment>
<name>A0A7J8TD32_GOSDV</name>
<dbReference type="EMBL" id="JABFAC010244348">
    <property type="protein sequence ID" value="MBA0636068.1"/>
    <property type="molecule type" value="Genomic_DNA"/>
</dbReference>
<accession>A0A7J8TD32</accession>
<keyword evidence="2" id="KW-1185">Reference proteome</keyword>
<evidence type="ECO:0000313" key="2">
    <source>
        <dbReference type="Proteomes" id="UP000593561"/>
    </source>
</evidence>
<evidence type="ECO:0000313" key="1">
    <source>
        <dbReference type="EMBL" id="MBA0636068.1"/>
    </source>
</evidence>
<dbReference type="AlphaFoldDB" id="A0A7J8TD32"/>
<dbReference type="Proteomes" id="UP000593561">
    <property type="component" value="Unassembled WGS sequence"/>
</dbReference>